<feature type="region of interest" description="Disordered" evidence="1">
    <location>
        <begin position="391"/>
        <end position="429"/>
    </location>
</feature>
<feature type="compositionally biased region" description="Polar residues" evidence="1">
    <location>
        <begin position="660"/>
        <end position="675"/>
    </location>
</feature>
<accession>A0A8J5JU80</accession>
<feature type="region of interest" description="Disordered" evidence="1">
    <location>
        <begin position="846"/>
        <end position="883"/>
    </location>
</feature>
<proteinExistence type="predicted"/>
<dbReference type="AlphaFoldDB" id="A0A8J5JU80"/>
<sequence>MIESGAIIIKMEVEARISVQAMRGRFEQRHEDGTLVSPLAQKINTSPVRTRTSSVTNKDSPNGDEGKITQKKLVLPLEVSEQDQKLLTGVKNGPLKEDSKNGSFLSDIISPVLSGSSQRKFSFDISRERREQTDVKMYETPSYSLLNKSTGEKLDSCGAEVKPSVVRRIPVFKSVDTGLNSEGKKSDKEDEEESVSGSLEKRGRFFGHIRSRSHGNFIIKREASVEKNNKANKGGNFWVKQETNIKDIKVSAGHKPLVDDKQRSNLRKISPISGAAVATIEIAKAVADVALKKAGTVNSDTFENVSSSSPDTLTVPPARPPRRRSSGAGLTPHKKGKAPSPPGQPSASPASLNKVVCEKSPVRDNYTSDNLYSSITKNTDVHVENRLSPDAIVNRHTESPDLYKSSDSLSSSQSFEKSRENSPIMANHDCSPTIGKTSIMDQDYVYRPLNEENKKFKTELQSIHLEAGMSSEEKMSLRNCRVSSKSNECLHEKFSVDSVLESGEKVKIECLPAGPPPRKPPRTFAYDIYKNVKGSMGEEVPGEETSELNKNSQSETPQPQPIYAVPLKKKKSNSKFIPKSPVRSKSDLTNKDISKPSIAPKPPHILNRAKRASVVDPLSSTEKDEEAAITSEFQRQAHIRYSLRRPKKPPPAPPPYSDMEGNTLNNSVNSPSNANILTKSNTDIYSVSNVLPSSKNTFDLNCDPNEFHGSKNISQESFDLQSISHSKSLSSSQGIPVSDYEDIKSSVLALRATFCSTHNLEATSPSLENDQPLSLGYCSVDSRSPDTTDLYKKRSMSDETLYKGSRHGDEPIYATPIFNTNKGSSSHSRQRELHYMCSVLFTDEEEADAGRDGTDSGRRNRRNSTNGKEKMLGTDTADGGKGRSSLISAWKRDFRQSCRQVQNKIKKTVIR</sequence>
<feature type="region of interest" description="Disordered" evidence="1">
    <location>
        <begin position="177"/>
        <end position="197"/>
    </location>
</feature>
<dbReference type="EMBL" id="JAHLQT010025477">
    <property type="protein sequence ID" value="KAG7164262.1"/>
    <property type="molecule type" value="Genomic_DNA"/>
</dbReference>
<organism evidence="2 3">
    <name type="scientific">Homarus americanus</name>
    <name type="common">American lobster</name>
    <dbReference type="NCBI Taxonomy" id="6706"/>
    <lineage>
        <taxon>Eukaryota</taxon>
        <taxon>Metazoa</taxon>
        <taxon>Ecdysozoa</taxon>
        <taxon>Arthropoda</taxon>
        <taxon>Crustacea</taxon>
        <taxon>Multicrustacea</taxon>
        <taxon>Malacostraca</taxon>
        <taxon>Eumalacostraca</taxon>
        <taxon>Eucarida</taxon>
        <taxon>Decapoda</taxon>
        <taxon>Pleocyemata</taxon>
        <taxon>Astacidea</taxon>
        <taxon>Nephropoidea</taxon>
        <taxon>Nephropidae</taxon>
        <taxon>Homarus</taxon>
    </lineage>
</organism>
<feature type="region of interest" description="Disordered" evidence="1">
    <location>
        <begin position="44"/>
        <end position="69"/>
    </location>
</feature>
<reference evidence="2" key="1">
    <citation type="journal article" date="2021" name="Sci. Adv.">
        <title>The American lobster genome reveals insights on longevity, neural, and immune adaptations.</title>
        <authorList>
            <person name="Polinski J.M."/>
            <person name="Zimin A.V."/>
            <person name="Clark K.F."/>
            <person name="Kohn A.B."/>
            <person name="Sadowski N."/>
            <person name="Timp W."/>
            <person name="Ptitsyn A."/>
            <person name="Khanna P."/>
            <person name="Romanova D.Y."/>
            <person name="Williams P."/>
            <person name="Greenwood S.J."/>
            <person name="Moroz L.L."/>
            <person name="Walt D.R."/>
            <person name="Bodnar A.G."/>
        </authorList>
    </citation>
    <scope>NUCLEOTIDE SEQUENCE</scope>
    <source>
        <strain evidence="2">GMGI-L3</strain>
    </source>
</reference>
<feature type="compositionally biased region" description="Basic residues" evidence="1">
    <location>
        <begin position="637"/>
        <end position="648"/>
    </location>
</feature>
<feature type="compositionally biased region" description="Basic and acidic residues" evidence="1">
    <location>
        <begin position="584"/>
        <end position="594"/>
    </location>
</feature>
<evidence type="ECO:0000313" key="3">
    <source>
        <dbReference type="Proteomes" id="UP000747542"/>
    </source>
</evidence>
<comment type="caution">
    <text evidence="2">The sequence shown here is derived from an EMBL/GenBank/DDBJ whole genome shotgun (WGS) entry which is preliminary data.</text>
</comment>
<feature type="region of interest" description="Disordered" evidence="1">
    <location>
        <begin position="536"/>
        <end position="675"/>
    </location>
</feature>
<feature type="compositionally biased region" description="Polar residues" evidence="1">
    <location>
        <begin position="300"/>
        <end position="312"/>
    </location>
</feature>
<evidence type="ECO:0000256" key="1">
    <source>
        <dbReference type="SAM" id="MobiDB-lite"/>
    </source>
</evidence>
<dbReference type="Proteomes" id="UP000747542">
    <property type="component" value="Unassembled WGS sequence"/>
</dbReference>
<feature type="compositionally biased region" description="Basic and acidic residues" evidence="1">
    <location>
        <begin position="848"/>
        <end position="858"/>
    </location>
</feature>
<gene>
    <name evidence="2" type="ORF">Hamer_G019627</name>
</gene>
<evidence type="ECO:0000313" key="2">
    <source>
        <dbReference type="EMBL" id="KAG7164262.1"/>
    </source>
</evidence>
<keyword evidence="3" id="KW-1185">Reference proteome</keyword>
<feature type="compositionally biased region" description="Polar residues" evidence="1">
    <location>
        <begin position="548"/>
        <end position="557"/>
    </location>
</feature>
<feature type="compositionally biased region" description="Low complexity" evidence="1">
    <location>
        <begin position="45"/>
        <end position="56"/>
    </location>
</feature>
<feature type="compositionally biased region" description="Low complexity" evidence="1">
    <location>
        <begin position="402"/>
        <end position="415"/>
    </location>
</feature>
<protein>
    <submittedName>
        <fullName evidence="2">Putative treacle protein-like</fullName>
    </submittedName>
</protein>
<feature type="region of interest" description="Disordered" evidence="1">
    <location>
        <begin position="300"/>
        <end position="353"/>
    </location>
</feature>
<name>A0A8J5JU80_HOMAM</name>
<feature type="compositionally biased region" description="Basic and acidic residues" evidence="1">
    <location>
        <begin position="391"/>
        <end position="401"/>
    </location>
</feature>